<evidence type="ECO:0000313" key="3">
    <source>
        <dbReference type="Proteomes" id="UP000199527"/>
    </source>
</evidence>
<reference evidence="3" key="1">
    <citation type="submission" date="2016-10" db="EMBL/GenBank/DDBJ databases">
        <authorList>
            <person name="Varghese N."/>
            <person name="Submissions S."/>
        </authorList>
    </citation>
    <scope>NUCLEOTIDE SEQUENCE [LARGE SCALE GENOMIC DNA]</scope>
    <source>
        <strain evidence="3">DSM 23317</strain>
    </source>
</reference>
<dbReference type="AlphaFoldDB" id="A0A1G8X2S9"/>
<evidence type="ECO:0000256" key="1">
    <source>
        <dbReference type="SAM" id="MobiDB-lite"/>
    </source>
</evidence>
<feature type="region of interest" description="Disordered" evidence="1">
    <location>
        <begin position="116"/>
        <end position="163"/>
    </location>
</feature>
<protein>
    <submittedName>
        <fullName evidence="2">Uncharacterized protein</fullName>
    </submittedName>
</protein>
<name>A0A1G8X2S9_9GAMM</name>
<accession>A0A1G8X2S9</accession>
<organism evidence="2 3">
    <name type="scientific">Ferrimonas sediminum</name>
    <dbReference type="NCBI Taxonomy" id="718193"/>
    <lineage>
        <taxon>Bacteria</taxon>
        <taxon>Pseudomonadati</taxon>
        <taxon>Pseudomonadota</taxon>
        <taxon>Gammaproteobacteria</taxon>
        <taxon>Alteromonadales</taxon>
        <taxon>Ferrimonadaceae</taxon>
        <taxon>Ferrimonas</taxon>
    </lineage>
</organism>
<dbReference type="EMBL" id="FNEM01000014">
    <property type="protein sequence ID" value="SDJ84060.1"/>
    <property type="molecule type" value="Genomic_DNA"/>
</dbReference>
<evidence type="ECO:0000313" key="2">
    <source>
        <dbReference type="EMBL" id="SDJ84060.1"/>
    </source>
</evidence>
<gene>
    <name evidence="2" type="ORF">SAMN04488540_11452</name>
</gene>
<keyword evidence="3" id="KW-1185">Reference proteome</keyword>
<dbReference type="Proteomes" id="UP000199527">
    <property type="component" value="Unassembled WGS sequence"/>
</dbReference>
<sequence>MADFGGDRLHTPAMIMGEATPGYPLVYRDRFRKEVVNRDERLFCGTLPALKPAPFCWWSKNGNGSRFDNRAADILTVTSTTGGVYIRVGKRWERKCPQRTVGCGRAIRRCGDEANRRAGSGWRRSSPATPQSSIRCPPSVAAGSHRRGQTTGSVWLTRTGRWR</sequence>
<proteinExistence type="predicted"/>